<dbReference type="RefSeq" id="WP_036784537.1">
    <property type="nucleotide sequence ID" value="NZ_AVBG01000009.1"/>
</dbReference>
<reference evidence="4 5" key="1">
    <citation type="submission" date="2013-08" db="EMBL/GenBank/DDBJ databases">
        <title>Genome of Pontibacillus chungwhensis.</title>
        <authorList>
            <person name="Wang Q."/>
            <person name="Wang G."/>
        </authorList>
    </citation>
    <scope>NUCLEOTIDE SEQUENCE [LARGE SCALE GENOMIC DNA]</scope>
    <source>
        <strain evidence="4 5">BH030062</strain>
    </source>
</reference>
<dbReference type="STRING" id="1385513.N780_02520"/>
<dbReference type="InterPro" id="IPR001753">
    <property type="entry name" value="Enoyl-CoA_hydra/iso"/>
</dbReference>
<dbReference type="Pfam" id="PF00378">
    <property type="entry name" value="ECH_1"/>
    <property type="match status" value="1"/>
</dbReference>
<evidence type="ECO:0000313" key="4">
    <source>
        <dbReference type="EMBL" id="KGP90877.1"/>
    </source>
</evidence>
<evidence type="ECO:0000313" key="5">
    <source>
        <dbReference type="Proteomes" id="UP000030153"/>
    </source>
</evidence>
<gene>
    <name evidence="4" type="ORF">N780_02520</name>
</gene>
<dbReference type="InterPro" id="IPR018376">
    <property type="entry name" value="Enoyl-CoA_hyd/isom_CS"/>
</dbReference>
<protein>
    <submittedName>
        <fullName evidence="4">Enoyl-CoA hydratase</fullName>
    </submittedName>
</protein>
<dbReference type="EMBL" id="AVBG01000009">
    <property type="protein sequence ID" value="KGP90877.1"/>
    <property type="molecule type" value="Genomic_DNA"/>
</dbReference>
<comment type="similarity">
    <text evidence="1 3">Belongs to the enoyl-CoA hydratase/isomerase family.</text>
</comment>
<dbReference type="NCBIfam" id="NF005803">
    <property type="entry name" value="PRK07658.1"/>
    <property type="match status" value="1"/>
</dbReference>
<dbReference type="PANTHER" id="PTHR11941:SF175">
    <property type="entry name" value="ENOYL-COA HYDRATASE-RELATED"/>
    <property type="match status" value="1"/>
</dbReference>
<comment type="caution">
    <text evidence="4">The sequence shown here is derived from an EMBL/GenBank/DDBJ whole genome shotgun (WGS) entry which is preliminary data.</text>
</comment>
<dbReference type="GO" id="GO:0006635">
    <property type="term" value="P:fatty acid beta-oxidation"/>
    <property type="evidence" value="ECO:0007669"/>
    <property type="project" value="TreeGrafter"/>
</dbReference>
<dbReference type="PANTHER" id="PTHR11941">
    <property type="entry name" value="ENOYL-COA HYDRATASE-RELATED"/>
    <property type="match status" value="1"/>
</dbReference>
<name>A0A0A2URI8_9BACI</name>
<dbReference type="Proteomes" id="UP000030153">
    <property type="component" value="Unassembled WGS sequence"/>
</dbReference>
<dbReference type="GO" id="GO:0016829">
    <property type="term" value="F:lyase activity"/>
    <property type="evidence" value="ECO:0007669"/>
    <property type="project" value="UniProtKB-KW"/>
</dbReference>
<dbReference type="SUPFAM" id="SSF52096">
    <property type="entry name" value="ClpP/crotonase"/>
    <property type="match status" value="1"/>
</dbReference>
<accession>A0A0A2URI8</accession>
<keyword evidence="5" id="KW-1185">Reference proteome</keyword>
<keyword evidence="2" id="KW-0456">Lyase</keyword>
<dbReference type="CDD" id="cd06558">
    <property type="entry name" value="crotonase-like"/>
    <property type="match status" value="1"/>
</dbReference>
<proteinExistence type="inferred from homology"/>
<sequence length="257" mass="27826">MDYLQLEAKEGVAVITIQSPPANALASYILKDLASAFDEIEADRSLKAVVLKGEGKFFSAGADIKEFTSFQSQEDLSNLGREGQLLFQRIENFRAPVIAAIHGAALGGGLELAMSCHMRIVTEDAKLGLPELSLGIIPGFAGTQRLPRYVGSAKAYEMILTGDPITGKEAYTAGLANKAVTFDALEEETMKLAKKVATKSGPSIEAVMRLIPHTITSTYEHGQQQEAKEFGQVFGNEDAKEGVQAFIEKRQPNFKDQ</sequence>
<dbReference type="FunFam" id="3.90.226.10:FF:000009">
    <property type="entry name" value="Carnitinyl-CoA dehydratase"/>
    <property type="match status" value="1"/>
</dbReference>
<evidence type="ECO:0000256" key="3">
    <source>
        <dbReference type="RuleBase" id="RU003707"/>
    </source>
</evidence>
<dbReference type="AlphaFoldDB" id="A0A0A2URI8"/>
<dbReference type="eggNOG" id="COG1024">
    <property type="taxonomic scope" value="Bacteria"/>
</dbReference>
<evidence type="ECO:0000256" key="1">
    <source>
        <dbReference type="ARBA" id="ARBA00005254"/>
    </source>
</evidence>
<dbReference type="InterPro" id="IPR029045">
    <property type="entry name" value="ClpP/crotonase-like_dom_sf"/>
</dbReference>
<organism evidence="4 5">
    <name type="scientific">Pontibacillus chungwhensis BH030062</name>
    <dbReference type="NCBI Taxonomy" id="1385513"/>
    <lineage>
        <taxon>Bacteria</taxon>
        <taxon>Bacillati</taxon>
        <taxon>Bacillota</taxon>
        <taxon>Bacilli</taxon>
        <taxon>Bacillales</taxon>
        <taxon>Bacillaceae</taxon>
        <taxon>Pontibacillus</taxon>
    </lineage>
</organism>
<evidence type="ECO:0000256" key="2">
    <source>
        <dbReference type="ARBA" id="ARBA00023239"/>
    </source>
</evidence>
<dbReference type="OrthoDB" id="9775794at2"/>
<dbReference type="PROSITE" id="PS00166">
    <property type="entry name" value="ENOYL_COA_HYDRATASE"/>
    <property type="match status" value="1"/>
</dbReference>
<dbReference type="Gene3D" id="3.90.226.10">
    <property type="entry name" value="2-enoyl-CoA Hydratase, Chain A, domain 1"/>
    <property type="match status" value="1"/>
</dbReference>